<feature type="region of interest" description="Disordered" evidence="1">
    <location>
        <begin position="56"/>
        <end position="79"/>
    </location>
</feature>
<gene>
    <name evidence="2" type="primary">Hypp4502</name>
    <name evidence="2" type="ORF">BLAG_LOCUS23062</name>
</gene>
<dbReference type="Proteomes" id="UP000838412">
    <property type="component" value="Chromosome 8"/>
</dbReference>
<feature type="region of interest" description="Disordered" evidence="1">
    <location>
        <begin position="187"/>
        <end position="224"/>
    </location>
</feature>
<sequence>MAGFCTSSTPSGLRQAPEFFYQCLRRDLGFEDLRDLLNFADALRSLLAHDSVLSAPSRHDTVDTDQKTSSPKVDKPVQPIKEAKMTAALTEVNLASEQESADPTATEEAGTGKASVQDIPGDKESISLEQGVPPSLQDEGARAESPALTAALQGLPPVAAGATAAPVPEVSSVEFAAILKRELAVALERTSRGSPSPPPMRQQSSHLKDESEDKTDTKGKDGKN</sequence>
<feature type="region of interest" description="Disordered" evidence="1">
    <location>
        <begin position="95"/>
        <end position="148"/>
    </location>
</feature>
<proteinExistence type="predicted"/>
<keyword evidence="3" id="KW-1185">Reference proteome</keyword>
<organism evidence="2 3">
    <name type="scientific">Branchiostoma lanceolatum</name>
    <name type="common">Common lancelet</name>
    <name type="synonym">Amphioxus lanceolatum</name>
    <dbReference type="NCBI Taxonomy" id="7740"/>
    <lineage>
        <taxon>Eukaryota</taxon>
        <taxon>Metazoa</taxon>
        <taxon>Chordata</taxon>
        <taxon>Cephalochordata</taxon>
        <taxon>Leptocardii</taxon>
        <taxon>Amphioxiformes</taxon>
        <taxon>Branchiostomatidae</taxon>
        <taxon>Branchiostoma</taxon>
    </lineage>
</organism>
<dbReference type="AlphaFoldDB" id="A0A8K0A912"/>
<accession>A0A8K0A912</accession>
<evidence type="ECO:0000313" key="3">
    <source>
        <dbReference type="Proteomes" id="UP000838412"/>
    </source>
</evidence>
<dbReference type="EMBL" id="OV696693">
    <property type="protein sequence ID" value="CAH1270900.1"/>
    <property type="molecule type" value="Genomic_DNA"/>
</dbReference>
<reference evidence="2" key="1">
    <citation type="submission" date="2022-01" db="EMBL/GenBank/DDBJ databases">
        <authorList>
            <person name="Braso-Vives M."/>
        </authorList>
    </citation>
    <scope>NUCLEOTIDE SEQUENCE</scope>
</reference>
<feature type="compositionally biased region" description="Basic and acidic residues" evidence="1">
    <location>
        <begin position="57"/>
        <end position="66"/>
    </location>
</feature>
<name>A0A8K0A912_BRALA</name>
<evidence type="ECO:0000313" key="2">
    <source>
        <dbReference type="EMBL" id="CAH1270900.1"/>
    </source>
</evidence>
<feature type="compositionally biased region" description="Basic and acidic residues" evidence="1">
    <location>
        <begin position="206"/>
        <end position="224"/>
    </location>
</feature>
<dbReference type="OrthoDB" id="10085434at2759"/>
<protein>
    <submittedName>
        <fullName evidence="2">Hypp4502 protein</fullName>
    </submittedName>
</protein>
<evidence type="ECO:0000256" key="1">
    <source>
        <dbReference type="SAM" id="MobiDB-lite"/>
    </source>
</evidence>